<dbReference type="EMBL" id="PGVD01000014">
    <property type="protein sequence ID" value="PLR99466.1"/>
    <property type="molecule type" value="Genomic_DNA"/>
</dbReference>
<evidence type="ECO:0000313" key="6">
    <source>
        <dbReference type="Proteomes" id="UP000235114"/>
    </source>
</evidence>
<accession>A0A2N5GL60</accession>
<evidence type="ECO:0000313" key="3">
    <source>
        <dbReference type="EMBL" id="PLR82297.1"/>
    </source>
</evidence>
<evidence type="ECO:0000313" key="4">
    <source>
        <dbReference type="EMBL" id="PLR99466.1"/>
    </source>
</evidence>
<reference evidence="4 6" key="2">
    <citation type="submission" date="2017-12" db="EMBL/GenBank/DDBJ databases">
        <title>Comparative Functional Genomics of Dry Heat Resistant strains isolated from the Viking Spacecraft.</title>
        <authorList>
            <person name="Seuylemezian A."/>
            <person name="Cooper K."/>
            <person name="Vaishampayan P."/>
        </authorList>
    </citation>
    <scope>NUCLEOTIDE SEQUENCE [LARGE SCALE GENOMIC DNA]</scope>
    <source>
        <strain evidence="4 6">ATCC 29669</strain>
    </source>
</reference>
<dbReference type="EMBL" id="PGVA01000027">
    <property type="protein sequence ID" value="PLR82297.1"/>
    <property type="molecule type" value="Genomic_DNA"/>
</dbReference>
<keyword evidence="6" id="KW-1185">Reference proteome</keyword>
<dbReference type="InterPro" id="IPR050807">
    <property type="entry name" value="TransReg_Diox_bact_type"/>
</dbReference>
<dbReference type="PANTHER" id="PTHR46797">
    <property type="entry name" value="HTH-TYPE TRANSCRIPTIONAL REGULATOR"/>
    <property type="match status" value="1"/>
</dbReference>
<dbReference type="InterPro" id="IPR011051">
    <property type="entry name" value="RmlC_Cupin_sf"/>
</dbReference>
<dbReference type="PANTHER" id="PTHR46797:SF1">
    <property type="entry name" value="METHYLPHOSPHONATE SYNTHASE"/>
    <property type="match status" value="1"/>
</dbReference>
<evidence type="ECO:0000313" key="5">
    <source>
        <dbReference type="Proteomes" id="UP000234951"/>
    </source>
</evidence>
<dbReference type="Pfam" id="PF01381">
    <property type="entry name" value="HTH_3"/>
    <property type="match status" value="1"/>
</dbReference>
<dbReference type="SUPFAM" id="SSF47413">
    <property type="entry name" value="lambda repressor-like DNA-binding domains"/>
    <property type="match status" value="1"/>
</dbReference>
<dbReference type="RefSeq" id="WP_101577644.1">
    <property type="nucleotide sequence ID" value="NZ_PGVA01000027.1"/>
</dbReference>
<organism evidence="3 5">
    <name type="scientific">Bacillus canaveralius</name>
    <dbReference type="NCBI Taxonomy" id="1403243"/>
    <lineage>
        <taxon>Bacteria</taxon>
        <taxon>Bacillati</taxon>
        <taxon>Bacillota</taxon>
        <taxon>Bacilli</taxon>
        <taxon>Bacillales</taxon>
        <taxon>Bacillaceae</taxon>
        <taxon>Bacillus</taxon>
    </lineage>
</organism>
<keyword evidence="1" id="KW-0238">DNA-binding</keyword>
<dbReference type="GO" id="GO:0003700">
    <property type="term" value="F:DNA-binding transcription factor activity"/>
    <property type="evidence" value="ECO:0007669"/>
    <property type="project" value="TreeGrafter"/>
</dbReference>
<dbReference type="InterPro" id="IPR010982">
    <property type="entry name" value="Lambda_DNA-bd_dom_sf"/>
</dbReference>
<dbReference type="PROSITE" id="PS50943">
    <property type="entry name" value="HTH_CROC1"/>
    <property type="match status" value="1"/>
</dbReference>
<dbReference type="Pfam" id="PF07883">
    <property type="entry name" value="Cupin_2"/>
    <property type="match status" value="1"/>
</dbReference>
<dbReference type="GO" id="GO:0003677">
    <property type="term" value="F:DNA binding"/>
    <property type="evidence" value="ECO:0007669"/>
    <property type="project" value="UniProtKB-KW"/>
</dbReference>
<proteinExistence type="predicted"/>
<name>A0A2N5GL60_9BACI</name>
<dbReference type="InterPro" id="IPR014710">
    <property type="entry name" value="RmlC-like_jellyroll"/>
</dbReference>
<protein>
    <submittedName>
        <fullName evidence="3">XRE family transcriptional regulator</fullName>
    </submittedName>
</protein>
<reference evidence="3 5" key="1">
    <citation type="submission" date="2017-11" db="EMBL/GenBank/DDBJ databases">
        <title>Comparitive Functional Genomics of Dry Heat Resistant strains isolated from the Viking Spacecraft.</title>
        <authorList>
            <person name="Seuylemezian A."/>
            <person name="Cooper K."/>
            <person name="Vaishampayan P."/>
        </authorList>
    </citation>
    <scope>NUCLEOTIDE SEQUENCE [LARGE SCALE GENOMIC DNA]</scope>
    <source>
        <strain evidence="3 5">M4.6</strain>
    </source>
</reference>
<dbReference type="OrthoDB" id="34624at2"/>
<dbReference type="Gene3D" id="2.60.120.10">
    <property type="entry name" value="Jelly Rolls"/>
    <property type="match status" value="1"/>
</dbReference>
<dbReference type="GO" id="GO:0005829">
    <property type="term" value="C:cytosol"/>
    <property type="evidence" value="ECO:0007669"/>
    <property type="project" value="TreeGrafter"/>
</dbReference>
<feature type="domain" description="HTH cro/C1-type" evidence="2">
    <location>
        <begin position="7"/>
        <end position="61"/>
    </location>
</feature>
<dbReference type="SUPFAM" id="SSF51182">
    <property type="entry name" value="RmlC-like cupins"/>
    <property type="match status" value="1"/>
</dbReference>
<sequence length="189" mass="21620">MDIGPKIRTLRKNLNMSVRQLSELSECTPSFISQIERNIANPSINTLKKIADILNVPLIHFFEENTNQNESEDEYIIRKKRRKKLNSPAEKAEVFLLTPTNNMRNIEMHMIVIEPGGKSDKLYVNSAEEVGYVLKGKLTLYLGEERFEVNEGDSIYFPGNLPHGWANESNTEVITLWAATPPIIRNKSF</sequence>
<dbReference type="CDD" id="cd00093">
    <property type="entry name" value="HTH_XRE"/>
    <property type="match status" value="1"/>
</dbReference>
<gene>
    <name evidence="3" type="ORF">CU635_12155</name>
    <name evidence="4" type="ORF">CVD25_05555</name>
</gene>
<dbReference type="InterPro" id="IPR013096">
    <property type="entry name" value="Cupin_2"/>
</dbReference>
<dbReference type="Proteomes" id="UP000235114">
    <property type="component" value="Unassembled WGS sequence"/>
</dbReference>
<evidence type="ECO:0000259" key="2">
    <source>
        <dbReference type="PROSITE" id="PS50943"/>
    </source>
</evidence>
<dbReference type="AlphaFoldDB" id="A0A2N5GL60"/>
<comment type="caution">
    <text evidence="3">The sequence shown here is derived from an EMBL/GenBank/DDBJ whole genome shotgun (WGS) entry which is preliminary data.</text>
</comment>
<dbReference type="InterPro" id="IPR001387">
    <property type="entry name" value="Cro/C1-type_HTH"/>
</dbReference>
<evidence type="ECO:0000256" key="1">
    <source>
        <dbReference type="ARBA" id="ARBA00023125"/>
    </source>
</evidence>
<dbReference type="Proteomes" id="UP000234951">
    <property type="component" value="Unassembled WGS sequence"/>
</dbReference>
<dbReference type="Gene3D" id="1.10.260.40">
    <property type="entry name" value="lambda repressor-like DNA-binding domains"/>
    <property type="match status" value="1"/>
</dbReference>
<dbReference type="CDD" id="cd02209">
    <property type="entry name" value="cupin_XRE_C"/>
    <property type="match status" value="1"/>
</dbReference>
<dbReference type="SMART" id="SM00530">
    <property type="entry name" value="HTH_XRE"/>
    <property type="match status" value="1"/>
</dbReference>